<evidence type="ECO:0000256" key="3">
    <source>
        <dbReference type="ARBA" id="ARBA00023172"/>
    </source>
</evidence>
<keyword evidence="3" id="KW-0233">DNA recombination</keyword>
<dbReference type="GO" id="GO:0015074">
    <property type="term" value="P:DNA integration"/>
    <property type="evidence" value="ECO:0007669"/>
    <property type="project" value="InterPro"/>
</dbReference>
<evidence type="ECO:0000256" key="4">
    <source>
        <dbReference type="SAM" id="Coils"/>
    </source>
</evidence>
<keyword evidence="7" id="KW-1185">Reference proteome</keyword>
<dbReference type="Gene3D" id="1.10.150.130">
    <property type="match status" value="1"/>
</dbReference>
<dbReference type="Pfam" id="PF13102">
    <property type="entry name" value="Phage_int_SAM_5"/>
    <property type="match status" value="1"/>
</dbReference>
<feature type="domain" description="Tyr recombinase" evidence="5">
    <location>
        <begin position="191"/>
        <end position="498"/>
    </location>
</feature>
<dbReference type="PANTHER" id="PTHR30349">
    <property type="entry name" value="PHAGE INTEGRASE-RELATED"/>
    <property type="match status" value="1"/>
</dbReference>
<dbReference type="SUPFAM" id="SSF56349">
    <property type="entry name" value="DNA breaking-rejoining enzymes"/>
    <property type="match status" value="2"/>
</dbReference>
<dbReference type="Gene3D" id="1.10.443.10">
    <property type="entry name" value="Intergrase catalytic core"/>
    <property type="match status" value="1"/>
</dbReference>
<dbReference type="GO" id="GO:0003677">
    <property type="term" value="F:DNA binding"/>
    <property type="evidence" value="ECO:0007669"/>
    <property type="project" value="UniProtKB-KW"/>
</dbReference>
<dbReference type="EMBL" id="QREI01000010">
    <property type="protein sequence ID" value="REE07870.1"/>
    <property type="molecule type" value="Genomic_DNA"/>
</dbReference>
<dbReference type="AlphaFoldDB" id="A0A3D9LM86"/>
<dbReference type="PANTHER" id="PTHR30349:SF64">
    <property type="entry name" value="PROPHAGE INTEGRASE INTD-RELATED"/>
    <property type="match status" value="1"/>
</dbReference>
<dbReference type="InterPro" id="IPR035386">
    <property type="entry name" value="Arm-DNA-bind_5"/>
</dbReference>
<organism evidence="6 7">
    <name type="scientific">Winogradskyella pacifica</name>
    <dbReference type="NCBI Taxonomy" id="664642"/>
    <lineage>
        <taxon>Bacteria</taxon>
        <taxon>Pseudomonadati</taxon>
        <taxon>Bacteroidota</taxon>
        <taxon>Flavobacteriia</taxon>
        <taxon>Flavobacteriales</taxon>
        <taxon>Flavobacteriaceae</taxon>
        <taxon>Winogradskyella</taxon>
    </lineage>
</organism>
<dbReference type="PROSITE" id="PS51898">
    <property type="entry name" value="TYR_RECOMBINASE"/>
    <property type="match status" value="1"/>
</dbReference>
<dbReference type="InterPro" id="IPR010998">
    <property type="entry name" value="Integrase_recombinase_N"/>
</dbReference>
<dbReference type="OrthoDB" id="1493636at2"/>
<evidence type="ECO:0000313" key="7">
    <source>
        <dbReference type="Proteomes" id="UP000256919"/>
    </source>
</evidence>
<evidence type="ECO:0000313" key="6">
    <source>
        <dbReference type="EMBL" id="REE07870.1"/>
    </source>
</evidence>
<name>A0A3D9LM86_9FLAO</name>
<reference evidence="6 7" key="1">
    <citation type="submission" date="2018-07" db="EMBL/GenBank/DDBJ databases">
        <title>Genomic Encyclopedia of Type Strains, Phase III (KMG-III): the genomes of soil and plant-associated and newly described type strains.</title>
        <authorList>
            <person name="Whitman W."/>
        </authorList>
    </citation>
    <scope>NUCLEOTIDE SEQUENCE [LARGE SCALE GENOMIC DNA]</scope>
    <source>
        <strain evidence="6 7">CECT 7948</strain>
    </source>
</reference>
<comment type="similarity">
    <text evidence="1">Belongs to the 'phage' integrase family.</text>
</comment>
<dbReference type="GO" id="GO:0006310">
    <property type="term" value="P:DNA recombination"/>
    <property type="evidence" value="ECO:0007669"/>
    <property type="project" value="UniProtKB-KW"/>
</dbReference>
<dbReference type="InterPro" id="IPR025269">
    <property type="entry name" value="SAM-like_dom"/>
</dbReference>
<gene>
    <name evidence="6" type="ORF">DFQ09_11064</name>
</gene>
<evidence type="ECO:0000256" key="2">
    <source>
        <dbReference type="ARBA" id="ARBA00023125"/>
    </source>
</evidence>
<accession>A0A3D9LM86</accession>
<dbReference type="Pfam" id="PF00589">
    <property type="entry name" value="Phage_integrase"/>
    <property type="match status" value="1"/>
</dbReference>
<dbReference type="Pfam" id="PF17293">
    <property type="entry name" value="Arm-DNA-bind_5"/>
    <property type="match status" value="1"/>
</dbReference>
<dbReference type="InterPro" id="IPR011010">
    <property type="entry name" value="DNA_brk_join_enz"/>
</dbReference>
<keyword evidence="4" id="KW-0175">Coiled coil</keyword>
<protein>
    <submittedName>
        <fullName evidence="6">Integrase-like protein</fullName>
    </submittedName>
</protein>
<dbReference type="Proteomes" id="UP000256919">
    <property type="component" value="Unassembled WGS sequence"/>
</dbReference>
<evidence type="ECO:0000256" key="1">
    <source>
        <dbReference type="ARBA" id="ARBA00008857"/>
    </source>
</evidence>
<comment type="caution">
    <text evidence="6">The sequence shown here is derived from an EMBL/GenBank/DDBJ whole genome shotgun (WGS) entry which is preliminary data.</text>
</comment>
<sequence length="506" mass="58941">MSIKIIYRPVKPNDKKGFLKIRIIEQRKTKIKSLGIKISGRNWLQDKQRVSKNEPNADEINNKIEETLRELNKYDAPKQAIQTNNKTILAFYDSVIENTTNKGTKAKYKGVRDYFFKYLKSVGFEDLKFHHLNTDHVQAFFNYMRSNGCAQNTANYNMKSFKAMINKAIKTGIINYYHSPFALLKFKFTETKHRTLTKDEVNTILTTDFKNTRKKRYNSLNISLNEIATIFLFQLFAQGMRVSDVQLLKWSNFEVIENTILLNYTQYKTKKKITLKLTQLTCKLLLKRLSLFDNDIIERINDLELNNDRYKFEINRAKELLAQTETDKGMTQIRQLLDSEQGNKDEATRLGWELTQTKLITQFETLLTQANEKIHNEFAKLINQLSKGETANKFVFHFFAKDDFFENYKDGEDMTDKQYARLQGTRSYYNSLLKEVQKQSNINLTLSSHVARHTYTQLILNSDADIIAVSKALGHSNLTTTQTYISQLPNAKLLDINKGLSDSFNN</sequence>
<dbReference type="InterPro" id="IPR050090">
    <property type="entry name" value="Tyrosine_recombinase_XerCD"/>
</dbReference>
<dbReference type="InterPro" id="IPR013762">
    <property type="entry name" value="Integrase-like_cat_sf"/>
</dbReference>
<dbReference type="RefSeq" id="WP_115812527.1">
    <property type="nucleotide sequence ID" value="NZ_QREI01000010.1"/>
</dbReference>
<feature type="coiled-coil region" evidence="4">
    <location>
        <begin position="300"/>
        <end position="327"/>
    </location>
</feature>
<evidence type="ECO:0000259" key="5">
    <source>
        <dbReference type="PROSITE" id="PS51898"/>
    </source>
</evidence>
<dbReference type="InterPro" id="IPR002104">
    <property type="entry name" value="Integrase_catalytic"/>
</dbReference>
<keyword evidence="2" id="KW-0238">DNA-binding</keyword>
<proteinExistence type="inferred from homology"/>